<dbReference type="Proteomes" id="UP001159363">
    <property type="component" value="Chromosome 11"/>
</dbReference>
<dbReference type="EMBL" id="JARBHB010000012">
    <property type="protein sequence ID" value="KAJ8871428.1"/>
    <property type="molecule type" value="Genomic_DNA"/>
</dbReference>
<sequence>MPGYPLGSGFSPQRRRKRKASSPGSAPILNQHDFAPPAIFVTLHGTLKPDLSKIDGRANFKRISMIVDLMLYMENILGVIVIIDMKHSAVSHLASAELEGGNGRSPRKPADRRHRTARFLHAEIRERPVGEPNPVHVDMTGSRKMTISLTASTRYAHQYHRRGSGSFSKPRCPADPVASSSNQRSIASGGGVTL</sequence>
<reference evidence="2 3" key="1">
    <citation type="submission" date="2023-02" db="EMBL/GenBank/DDBJ databases">
        <title>LHISI_Scaffold_Assembly.</title>
        <authorList>
            <person name="Stuart O.P."/>
            <person name="Cleave R."/>
            <person name="Magrath M.J.L."/>
            <person name="Mikheyev A.S."/>
        </authorList>
    </citation>
    <scope>NUCLEOTIDE SEQUENCE [LARGE SCALE GENOMIC DNA]</scope>
    <source>
        <strain evidence="2">Daus_M_001</strain>
        <tissue evidence="2">Leg muscle</tissue>
    </source>
</reference>
<evidence type="ECO:0000313" key="2">
    <source>
        <dbReference type="EMBL" id="KAJ8871428.1"/>
    </source>
</evidence>
<evidence type="ECO:0000256" key="1">
    <source>
        <dbReference type="SAM" id="MobiDB-lite"/>
    </source>
</evidence>
<organism evidence="2 3">
    <name type="scientific">Dryococelus australis</name>
    <dbReference type="NCBI Taxonomy" id="614101"/>
    <lineage>
        <taxon>Eukaryota</taxon>
        <taxon>Metazoa</taxon>
        <taxon>Ecdysozoa</taxon>
        <taxon>Arthropoda</taxon>
        <taxon>Hexapoda</taxon>
        <taxon>Insecta</taxon>
        <taxon>Pterygota</taxon>
        <taxon>Neoptera</taxon>
        <taxon>Polyneoptera</taxon>
        <taxon>Phasmatodea</taxon>
        <taxon>Verophasmatodea</taxon>
        <taxon>Anareolatae</taxon>
        <taxon>Phasmatidae</taxon>
        <taxon>Eurycanthinae</taxon>
        <taxon>Dryococelus</taxon>
    </lineage>
</organism>
<feature type="region of interest" description="Disordered" evidence="1">
    <location>
        <begin position="160"/>
        <end position="194"/>
    </location>
</feature>
<comment type="caution">
    <text evidence="2">The sequence shown here is derived from an EMBL/GenBank/DDBJ whole genome shotgun (WGS) entry which is preliminary data.</text>
</comment>
<evidence type="ECO:0000313" key="3">
    <source>
        <dbReference type="Proteomes" id="UP001159363"/>
    </source>
</evidence>
<keyword evidence="3" id="KW-1185">Reference proteome</keyword>
<proteinExistence type="predicted"/>
<accession>A0ABQ9GHD4</accession>
<gene>
    <name evidence="2" type="ORF">PR048_027745</name>
</gene>
<feature type="region of interest" description="Disordered" evidence="1">
    <location>
        <begin position="1"/>
        <end position="30"/>
    </location>
</feature>
<protein>
    <submittedName>
        <fullName evidence="2">Uncharacterized protein</fullName>
    </submittedName>
</protein>
<name>A0ABQ9GHD4_9NEOP</name>